<comment type="caution">
    <text evidence="1">The sequence shown here is derived from an EMBL/GenBank/DDBJ whole genome shotgun (WGS) entry which is preliminary data.</text>
</comment>
<accession>A0AAE5H7J9</accession>
<proteinExistence type="predicted"/>
<organism evidence="1 2">
    <name type="scientific">Clostridium beijerinckii</name>
    <name type="common">Clostridium MP</name>
    <dbReference type="NCBI Taxonomy" id="1520"/>
    <lineage>
        <taxon>Bacteria</taxon>
        <taxon>Bacillati</taxon>
        <taxon>Bacillota</taxon>
        <taxon>Clostridia</taxon>
        <taxon>Eubacteriales</taxon>
        <taxon>Clostridiaceae</taxon>
        <taxon>Clostridium</taxon>
    </lineage>
</organism>
<reference evidence="1" key="1">
    <citation type="submission" date="2020-06" db="EMBL/GenBank/DDBJ databases">
        <title>Genomic insights into acetone-butanol-ethanol (ABE) fermentation by sequencing solventogenic clostridia strains.</title>
        <authorList>
            <person name="Brown S."/>
        </authorList>
    </citation>
    <scope>NUCLEOTIDE SEQUENCE</scope>
    <source>
        <strain evidence="1">DJ123</strain>
    </source>
</reference>
<dbReference type="AlphaFoldDB" id="A0AAE5H7J9"/>
<dbReference type="RefSeq" id="WP_077856923.1">
    <property type="nucleotide sequence ID" value="NZ_JABTDW010000001.1"/>
</dbReference>
<sequence>MNKNEILEKYNLETYINTELSQNYKDLESIQRYIEKNGEENLDLFSEMFWADKSDSISNLKKELNIINNIGYSDILKAYPKEKNINSLN</sequence>
<protein>
    <submittedName>
        <fullName evidence="1">DNA polymerase III alpha subunit</fullName>
    </submittedName>
</protein>
<dbReference type="EMBL" id="JABTDW010000001">
    <property type="protein sequence ID" value="NSB15416.1"/>
    <property type="molecule type" value="Genomic_DNA"/>
</dbReference>
<name>A0AAE5H7J9_CLOBE</name>
<dbReference type="Proteomes" id="UP000822184">
    <property type="component" value="Unassembled WGS sequence"/>
</dbReference>
<evidence type="ECO:0000313" key="1">
    <source>
        <dbReference type="EMBL" id="NSB15416.1"/>
    </source>
</evidence>
<gene>
    <name evidence="1" type="ORF">BCD95_003675</name>
</gene>
<evidence type="ECO:0000313" key="2">
    <source>
        <dbReference type="Proteomes" id="UP000822184"/>
    </source>
</evidence>